<dbReference type="SUPFAM" id="SSF51905">
    <property type="entry name" value="FAD/NAD(P)-binding domain"/>
    <property type="match status" value="1"/>
</dbReference>
<name>A0ABV8R4N4_9MICC</name>
<feature type="binding site" evidence="5">
    <location>
        <position position="49"/>
    </location>
    <ligand>
        <name>FAD</name>
        <dbReference type="ChEBI" id="CHEBI:57692"/>
    </ligand>
</feature>
<organism evidence="7 8">
    <name type="scientific">Arthrobacter cryoconiti</name>
    <dbReference type="NCBI Taxonomy" id="748907"/>
    <lineage>
        <taxon>Bacteria</taxon>
        <taxon>Bacillati</taxon>
        <taxon>Actinomycetota</taxon>
        <taxon>Actinomycetes</taxon>
        <taxon>Micrococcales</taxon>
        <taxon>Micrococcaceae</taxon>
        <taxon>Arthrobacter</taxon>
    </lineage>
</organism>
<sequence>MTKHYPIAIIGGGLGGLTTARVLHTKGIESAIFELEPHRESRVQGGMLDIHDYNGQKAIQAAELMEEFTSIIHEGGEATRVLDHLGTVYIDERDDGSFARPEVDRGDLRNMLIDSLPDGAIHWGYKVVAVRSVPSQSNLHEVVFANGETITTNLLIGADGAWSKVRPLLSAARPEYVGVSFLEADLHDGVHKHTLEAAAMGSGMLFAFKDTTGILGHLETDGTLHVYVGLRCPEEWVDTVDFTDDARAKKTVLSLLDGWDESLRGFVANADTPLTPRRIHALPIGLHWDRVPGVTLLGDAAHVMSPFAGEGANLAMFDAAELALAIAAHPGDTEAALLAYEAELFPRSAESANDSAQSLDLLFQKGSPRPLVNFFQSVSLATEAIDVH</sequence>
<protein>
    <recommendedName>
        <fullName evidence="5">Flavin-dependent monooxygenase</fullName>
    </recommendedName>
    <alternativeName>
        <fullName evidence="5">TetX monooxygenase</fullName>
        <shortName evidence="5">TetX</shortName>
        <ecNumber evidence="5">1.14.13.-</ecNumber>
    </alternativeName>
</protein>
<dbReference type="Gene3D" id="3.50.50.60">
    <property type="entry name" value="FAD/NAD(P)-binding domain"/>
    <property type="match status" value="1"/>
</dbReference>
<dbReference type="PANTHER" id="PTHR46972:SF1">
    <property type="entry name" value="FAD DEPENDENT OXIDOREDUCTASE DOMAIN-CONTAINING PROTEIN"/>
    <property type="match status" value="1"/>
</dbReference>
<dbReference type="InterPro" id="IPR036188">
    <property type="entry name" value="FAD/NAD-bd_sf"/>
</dbReference>
<dbReference type="InterPro" id="IPR002938">
    <property type="entry name" value="FAD-bd"/>
</dbReference>
<dbReference type="RefSeq" id="WP_230066714.1">
    <property type="nucleotide sequence ID" value="NZ_BAABLL010000008.1"/>
</dbReference>
<comment type="similarity">
    <text evidence="5">Belongs to the aromatic-ring hydroxylase family. TetX subfamily.</text>
</comment>
<comment type="subcellular location">
    <subcellularLocation>
        <location evidence="5">Cytoplasm</location>
    </subcellularLocation>
</comment>
<dbReference type="EMBL" id="JBHSCQ010000020">
    <property type="protein sequence ID" value="MFC4266353.1"/>
    <property type="molecule type" value="Genomic_DNA"/>
</dbReference>
<feature type="binding site" evidence="5">
    <location>
        <position position="299"/>
    </location>
    <ligand>
        <name>FAD</name>
        <dbReference type="ChEBI" id="CHEBI:57692"/>
    </ligand>
</feature>
<keyword evidence="1 5" id="KW-0285">Flavoprotein</keyword>
<keyword evidence="3 5" id="KW-0560">Oxidoreductase</keyword>
<keyword evidence="8" id="KW-1185">Reference proteome</keyword>
<keyword evidence="4 5" id="KW-0503">Monooxygenase</keyword>
<dbReference type="Proteomes" id="UP001595773">
    <property type="component" value="Unassembled WGS sequence"/>
</dbReference>
<dbReference type="PRINTS" id="PR00420">
    <property type="entry name" value="RNGMNOXGNASE"/>
</dbReference>
<evidence type="ECO:0000313" key="7">
    <source>
        <dbReference type="EMBL" id="MFC4266353.1"/>
    </source>
</evidence>
<evidence type="ECO:0000256" key="3">
    <source>
        <dbReference type="ARBA" id="ARBA00023002"/>
    </source>
</evidence>
<gene>
    <name evidence="7" type="ORF">ACFOW9_12145</name>
</gene>
<dbReference type="HAMAP" id="MF_00845">
    <property type="entry name" value="TetX_monooxygenase"/>
    <property type="match status" value="1"/>
</dbReference>
<evidence type="ECO:0000313" key="8">
    <source>
        <dbReference type="Proteomes" id="UP001595773"/>
    </source>
</evidence>
<dbReference type="PANTHER" id="PTHR46972">
    <property type="entry name" value="MONOOXYGENASE ASQM-RELATED"/>
    <property type="match status" value="1"/>
</dbReference>
<feature type="domain" description="FAD-binding" evidence="6">
    <location>
        <begin position="147"/>
        <end position="348"/>
    </location>
</feature>
<evidence type="ECO:0000256" key="2">
    <source>
        <dbReference type="ARBA" id="ARBA00022827"/>
    </source>
</evidence>
<keyword evidence="5" id="KW-0963">Cytoplasm</keyword>
<dbReference type="InterPro" id="IPR043683">
    <property type="entry name" value="TetX_monooxygenase"/>
</dbReference>
<comment type="catalytic activity">
    <reaction evidence="5">
        <text>a tetracycline + NADPH + O2 + H(+) = an 11a-hydroxytetracycline + NADP(+) + H2O</text>
        <dbReference type="Rhea" id="RHEA:61444"/>
        <dbReference type="ChEBI" id="CHEBI:15377"/>
        <dbReference type="ChEBI" id="CHEBI:15378"/>
        <dbReference type="ChEBI" id="CHEBI:15379"/>
        <dbReference type="ChEBI" id="CHEBI:57783"/>
        <dbReference type="ChEBI" id="CHEBI:58349"/>
        <dbReference type="ChEBI" id="CHEBI:144644"/>
        <dbReference type="ChEBI" id="CHEBI:144645"/>
    </reaction>
</comment>
<feature type="binding site" evidence="5">
    <location>
        <position position="42"/>
    </location>
    <ligand>
        <name>NADPH</name>
        <dbReference type="ChEBI" id="CHEBI:57783"/>
    </ligand>
</feature>
<comment type="domain">
    <text evidence="5">Consists of an N-terminal FAD-binding domain with a Rossman fold and a C-terminal substrate-binding domain.</text>
</comment>
<feature type="binding site" evidence="5">
    <location>
        <position position="105"/>
    </location>
    <ligand>
        <name>FAD</name>
        <dbReference type="ChEBI" id="CHEBI:57692"/>
    </ligand>
</feature>
<dbReference type="EC" id="1.14.13.-" evidence="5"/>
<reference evidence="8" key="1">
    <citation type="journal article" date="2019" name="Int. J. Syst. Evol. Microbiol.">
        <title>The Global Catalogue of Microorganisms (GCM) 10K type strain sequencing project: providing services to taxonomists for standard genome sequencing and annotation.</title>
        <authorList>
            <consortium name="The Broad Institute Genomics Platform"/>
            <consortium name="The Broad Institute Genome Sequencing Center for Infectious Disease"/>
            <person name="Wu L."/>
            <person name="Ma J."/>
        </authorList>
    </citation>
    <scope>NUCLEOTIDE SEQUENCE [LARGE SCALE GENOMIC DNA]</scope>
    <source>
        <strain evidence="8">CGMCC 1.10698</strain>
    </source>
</reference>
<accession>A0ABV8R4N4</accession>
<evidence type="ECO:0000259" key="6">
    <source>
        <dbReference type="Pfam" id="PF01494"/>
    </source>
</evidence>
<evidence type="ECO:0000256" key="4">
    <source>
        <dbReference type="ARBA" id="ARBA00023033"/>
    </source>
</evidence>
<comment type="cofactor">
    <cofactor evidence="5">
        <name>FAD</name>
        <dbReference type="ChEBI" id="CHEBI:57692"/>
    </cofactor>
</comment>
<comment type="subunit">
    <text evidence="5">Monomer.</text>
</comment>
<keyword evidence="5" id="KW-0547">Nucleotide-binding</keyword>
<comment type="caution">
    <text evidence="7">The sequence shown here is derived from an EMBL/GenBank/DDBJ whole genome shotgun (WGS) entry which is preliminary data.</text>
</comment>
<comment type="function">
    <text evidence="5">An FAD-requiring monooxygenase active on some tetracycline antibiotic derivatives, which leads to their inactivation. Hydroxylates carbon 11a of tetracycline and some analogs.</text>
</comment>
<proteinExistence type="inferred from homology"/>
<keyword evidence="5" id="KW-0521">NADP</keyword>
<dbReference type="Pfam" id="PF01494">
    <property type="entry name" value="FAD_binding_3"/>
    <property type="match status" value="1"/>
</dbReference>
<evidence type="ECO:0000256" key="5">
    <source>
        <dbReference type="HAMAP-Rule" id="MF_00845"/>
    </source>
</evidence>
<evidence type="ECO:0000256" key="1">
    <source>
        <dbReference type="ARBA" id="ARBA00022630"/>
    </source>
</evidence>
<keyword evidence="2 5" id="KW-0274">FAD</keyword>